<feature type="compositionally biased region" description="Basic and acidic residues" evidence="1">
    <location>
        <begin position="100"/>
        <end position="109"/>
    </location>
</feature>
<dbReference type="EMBL" id="BDGI01000124">
    <property type="protein sequence ID" value="GAV29493.1"/>
    <property type="molecule type" value="Genomic_DNA"/>
</dbReference>
<dbReference type="Proteomes" id="UP000186136">
    <property type="component" value="Unassembled WGS sequence"/>
</dbReference>
<keyword evidence="2" id="KW-0812">Transmembrane</keyword>
<feature type="region of interest" description="Disordered" evidence="1">
    <location>
        <begin position="1"/>
        <end position="25"/>
    </location>
</feature>
<keyword evidence="2" id="KW-0472">Membrane</keyword>
<feature type="region of interest" description="Disordered" evidence="1">
    <location>
        <begin position="223"/>
        <end position="242"/>
    </location>
</feature>
<protein>
    <submittedName>
        <fullName evidence="3">Uncharacterized protein</fullName>
    </submittedName>
</protein>
<feature type="compositionally biased region" description="Basic and acidic residues" evidence="1">
    <location>
        <begin position="75"/>
        <end position="91"/>
    </location>
</feature>
<evidence type="ECO:0000313" key="3">
    <source>
        <dbReference type="EMBL" id="GAV29493.1"/>
    </source>
</evidence>
<feature type="compositionally biased region" description="Low complexity" evidence="1">
    <location>
        <begin position="111"/>
        <end position="122"/>
    </location>
</feature>
<dbReference type="OrthoDB" id="3995840at2759"/>
<comment type="caution">
    <text evidence="3">The sequence shown here is derived from an EMBL/GenBank/DDBJ whole genome shotgun (WGS) entry which is preliminary data.</text>
</comment>
<accession>A0A1Q2YJE4</accession>
<reference evidence="3 4" key="1">
    <citation type="submission" date="2016-08" db="EMBL/GenBank/DDBJ databases">
        <title>Whole genome shotgun sequence of Pichia membranifaciens KS47-1.</title>
        <authorList>
            <person name="Konishi M."/>
            <person name="Ishida M."/>
            <person name="Arakawa T."/>
            <person name="Kato Y."/>
            <person name="Horiuchi J."/>
        </authorList>
    </citation>
    <scope>NUCLEOTIDE SEQUENCE [LARGE SCALE GENOMIC DNA]</scope>
    <source>
        <strain evidence="3 4">KS47-1</strain>
    </source>
</reference>
<feature type="transmembrane region" description="Helical" evidence="2">
    <location>
        <begin position="358"/>
        <end position="378"/>
    </location>
</feature>
<dbReference type="AlphaFoldDB" id="A0A1Q2YJE4"/>
<keyword evidence="4" id="KW-1185">Reference proteome</keyword>
<feature type="compositionally biased region" description="Polar residues" evidence="1">
    <location>
        <begin position="1"/>
        <end position="15"/>
    </location>
</feature>
<sequence length="457" mass="52368">MDRVSPSPSISNCSQHKLESDAGSSALDSAVRNKGVALQIIDKKGYTRDPLSWKCETPQKYWEESNSTMLGQQYKRKEEKPKPDIRKESRSNSKTNVEYRPNDTNKNKETLNLPSESSLESNLKADSADNDLSDSAAHQQSGEVGMGQAPKLSIIPEFKGATAWLKTSILLDNSDNLSLFAMPSVLEEQRRPEPEPKEKVMLDENVPENVEEVEHLILNSYKDDESKKNHEDSCLSSGLSSGVGVEDRLSCSYPLKQQPLPSKRDFSKNLKLKFPNKSVGYWIPHVKPLSEFLDSRFEEKVHTFTDQEMEVIKKLDYILACKFCYRGFNIIMMAFMFLVVSAFIIVTILFALKKMPPIFEAIHLMFFDLVALFVLFAINSCASKEVRVDGQYAVRSYLRIYWHLIRRKFDSSFDKCYMFLDDWFGDDKYKFLKAKLQEISQIEKEISHEVDSNSEFA</sequence>
<organism evidence="3 4">
    <name type="scientific">Pichia membranifaciens</name>
    <dbReference type="NCBI Taxonomy" id="4926"/>
    <lineage>
        <taxon>Eukaryota</taxon>
        <taxon>Fungi</taxon>
        <taxon>Dikarya</taxon>
        <taxon>Ascomycota</taxon>
        <taxon>Saccharomycotina</taxon>
        <taxon>Pichiomycetes</taxon>
        <taxon>Pichiales</taxon>
        <taxon>Pichiaceae</taxon>
        <taxon>Pichia</taxon>
    </lineage>
</organism>
<gene>
    <name evidence="3" type="ORF">PMKS-002994</name>
</gene>
<keyword evidence="2" id="KW-1133">Transmembrane helix</keyword>
<feature type="compositionally biased region" description="Basic and acidic residues" evidence="1">
    <location>
        <begin position="223"/>
        <end position="233"/>
    </location>
</feature>
<evidence type="ECO:0000313" key="4">
    <source>
        <dbReference type="Proteomes" id="UP000186136"/>
    </source>
</evidence>
<evidence type="ECO:0000256" key="2">
    <source>
        <dbReference type="SAM" id="Phobius"/>
    </source>
</evidence>
<feature type="transmembrane region" description="Helical" evidence="2">
    <location>
        <begin position="330"/>
        <end position="351"/>
    </location>
</feature>
<evidence type="ECO:0000256" key="1">
    <source>
        <dbReference type="SAM" id="MobiDB-lite"/>
    </source>
</evidence>
<proteinExistence type="predicted"/>
<name>A0A1Q2YJE4_9ASCO</name>
<feature type="region of interest" description="Disordered" evidence="1">
    <location>
        <begin position="48"/>
        <end position="148"/>
    </location>
</feature>